<evidence type="ECO:0000313" key="6">
    <source>
        <dbReference type="Proteomes" id="UP001549076"/>
    </source>
</evidence>
<dbReference type="GO" id="GO:0003677">
    <property type="term" value="F:DNA binding"/>
    <property type="evidence" value="ECO:0007669"/>
    <property type="project" value="UniProtKB-KW"/>
</dbReference>
<evidence type="ECO:0000256" key="1">
    <source>
        <dbReference type="ARBA" id="ARBA00023015"/>
    </source>
</evidence>
<reference evidence="5 6" key="1">
    <citation type="submission" date="2024-06" db="EMBL/GenBank/DDBJ databases">
        <title>Genomic Encyclopedia of Type Strains, Phase IV (KMG-IV): sequencing the most valuable type-strain genomes for metagenomic binning, comparative biology and taxonomic classification.</title>
        <authorList>
            <person name="Goeker M."/>
        </authorList>
    </citation>
    <scope>NUCLEOTIDE SEQUENCE [LARGE SCALE GENOMIC DNA]</scope>
    <source>
        <strain evidence="5 6">DSM 27865</strain>
    </source>
</reference>
<name>A0ABV2MXW0_9HYPH</name>
<evidence type="ECO:0000313" key="5">
    <source>
        <dbReference type="EMBL" id="MET3791339.1"/>
    </source>
</evidence>
<keyword evidence="6" id="KW-1185">Reference proteome</keyword>
<dbReference type="PANTHER" id="PTHR38445:SF7">
    <property type="entry name" value="GNTR-FAMILY TRANSCRIPTIONAL REGULATOR"/>
    <property type="match status" value="1"/>
</dbReference>
<dbReference type="CDD" id="cd07377">
    <property type="entry name" value="WHTH_GntR"/>
    <property type="match status" value="1"/>
</dbReference>
<evidence type="ECO:0000256" key="3">
    <source>
        <dbReference type="ARBA" id="ARBA00023163"/>
    </source>
</evidence>
<protein>
    <submittedName>
        <fullName evidence="5">DNA-binding transcriptional regulator YhcF (GntR family)</fullName>
    </submittedName>
</protein>
<dbReference type="InterPro" id="IPR036390">
    <property type="entry name" value="WH_DNA-bd_sf"/>
</dbReference>
<dbReference type="InterPro" id="IPR000524">
    <property type="entry name" value="Tscrpt_reg_HTH_GntR"/>
</dbReference>
<sequence length="328" mass="35989">MFTLDANCIDKSLPVPVGTQLHGLLSYMLAFGGYSYGDRLPSIRQLAADIGVAPMTVAQVYRQLRDDGLIETHQGQGAFVIVPAASADVTPSNVSLLRDDIDRLLVRASELGVSTMSLISMLNAQSMMRDARRRLNVVFVCIFEEAGRDYVRQIQPCMEAGEEITLVTFDQISQPGPELDACRAAHLVLTFVHREADARRLIGSDKVLGLRFIPSQQTRQNLASLEPQTPVLGVTHLKDYIAIMRPTIREFAPHLAEINVTWSSAENLAEEIDRSGAVIFATGADRIAALVAPGVACFEFRHAPDPSFLRSVLVPRLAQLRQGDIRVA</sequence>
<proteinExistence type="predicted"/>
<evidence type="ECO:0000259" key="4">
    <source>
        <dbReference type="PROSITE" id="PS50949"/>
    </source>
</evidence>
<dbReference type="PROSITE" id="PS50949">
    <property type="entry name" value="HTH_GNTR"/>
    <property type="match status" value="1"/>
</dbReference>
<dbReference type="Pfam" id="PF00392">
    <property type="entry name" value="GntR"/>
    <property type="match status" value="1"/>
</dbReference>
<keyword evidence="3" id="KW-0804">Transcription</keyword>
<keyword evidence="2 5" id="KW-0238">DNA-binding</keyword>
<organism evidence="5 6">
    <name type="scientific">Aquamicrobium terrae</name>
    <dbReference type="NCBI Taxonomy" id="1324945"/>
    <lineage>
        <taxon>Bacteria</taxon>
        <taxon>Pseudomonadati</taxon>
        <taxon>Pseudomonadota</taxon>
        <taxon>Alphaproteobacteria</taxon>
        <taxon>Hyphomicrobiales</taxon>
        <taxon>Phyllobacteriaceae</taxon>
        <taxon>Aquamicrobium</taxon>
    </lineage>
</organism>
<dbReference type="Proteomes" id="UP001549076">
    <property type="component" value="Unassembled WGS sequence"/>
</dbReference>
<dbReference type="Gene3D" id="1.10.10.10">
    <property type="entry name" value="Winged helix-like DNA-binding domain superfamily/Winged helix DNA-binding domain"/>
    <property type="match status" value="1"/>
</dbReference>
<gene>
    <name evidence="5" type="ORF">ABID37_001547</name>
</gene>
<comment type="caution">
    <text evidence="5">The sequence shown here is derived from an EMBL/GenBank/DDBJ whole genome shotgun (WGS) entry which is preliminary data.</text>
</comment>
<dbReference type="EMBL" id="JBEPML010000004">
    <property type="protein sequence ID" value="MET3791339.1"/>
    <property type="molecule type" value="Genomic_DNA"/>
</dbReference>
<dbReference type="RefSeq" id="WP_354193672.1">
    <property type="nucleotide sequence ID" value="NZ_JBEPML010000004.1"/>
</dbReference>
<evidence type="ECO:0000256" key="2">
    <source>
        <dbReference type="ARBA" id="ARBA00023125"/>
    </source>
</evidence>
<dbReference type="PANTHER" id="PTHR38445">
    <property type="entry name" value="HTH-TYPE TRANSCRIPTIONAL REPRESSOR YTRA"/>
    <property type="match status" value="1"/>
</dbReference>
<keyword evidence="1" id="KW-0805">Transcription regulation</keyword>
<dbReference type="InterPro" id="IPR036388">
    <property type="entry name" value="WH-like_DNA-bd_sf"/>
</dbReference>
<accession>A0ABV2MXW0</accession>
<dbReference type="SMART" id="SM00345">
    <property type="entry name" value="HTH_GNTR"/>
    <property type="match status" value="1"/>
</dbReference>
<feature type="domain" description="HTH gntR-type" evidence="4">
    <location>
        <begin position="15"/>
        <end position="83"/>
    </location>
</feature>
<dbReference type="SUPFAM" id="SSF46785">
    <property type="entry name" value="Winged helix' DNA-binding domain"/>
    <property type="match status" value="1"/>
</dbReference>